<evidence type="ECO:0000313" key="3">
    <source>
        <dbReference type="Proteomes" id="UP000298030"/>
    </source>
</evidence>
<gene>
    <name evidence="2" type="ORF">FA13DRAFT_1722803</name>
</gene>
<evidence type="ECO:0000313" key="2">
    <source>
        <dbReference type="EMBL" id="TEB08724.1"/>
    </source>
</evidence>
<evidence type="ECO:0000256" key="1">
    <source>
        <dbReference type="SAM" id="MobiDB-lite"/>
    </source>
</evidence>
<keyword evidence="3" id="KW-1185">Reference proteome</keyword>
<dbReference type="Proteomes" id="UP000298030">
    <property type="component" value="Unassembled WGS sequence"/>
</dbReference>
<organism evidence="2 3">
    <name type="scientific">Coprinellus micaceus</name>
    <name type="common">Glistening ink-cap mushroom</name>
    <name type="synonym">Coprinus micaceus</name>
    <dbReference type="NCBI Taxonomy" id="71717"/>
    <lineage>
        <taxon>Eukaryota</taxon>
        <taxon>Fungi</taxon>
        <taxon>Dikarya</taxon>
        <taxon>Basidiomycota</taxon>
        <taxon>Agaricomycotina</taxon>
        <taxon>Agaricomycetes</taxon>
        <taxon>Agaricomycetidae</taxon>
        <taxon>Agaricales</taxon>
        <taxon>Agaricineae</taxon>
        <taxon>Psathyrellaceae</taxon>
        <taxon>Coprinellus</taxon>
    </lineage>
</organism>
<name>A0A4Y7RIA8_COPMI</name>
<proteinExistence type="predicted"/>
<sequence>MPLSLPSPSYFIGYKEQKAKRPRRIGAQPESDSDSDSDSEAPTARLVFHLQDRNSESNAMGPDRHDHASDSEAAAAAATAAHFGNDFAHSLAGPAAIHARHDPAQTPINTLQLAPSVASSESTFLFVKDRPVPSSLPATPSSFFDTHSFELNNASPASSSSYPYSLTDFGIQHLEDTPIHSADRSRSPTPVLWTMLLMATCGACPSLPGIAKENPPTSTPDNTSFGTPAKSSPLSSTASVPEEGIRKMVHLDEDSIGVTARAPQAC</sequence>
<feature type="compositionally biased region" description="Polar residues" evidence="1">
    <location>
        <begin position="215"/>
        <end position="239"/>
    </location>
</feature>
<dbReference type="EMBL" id="QPFP01000546">
    <property type="protein sequence ID" value="TEB08724.1"/>
    <property type="molecule type" value="Genomic_DNA"/>
</dbReference>
<comment type="caution">
    <text evidence="2">The sequence shown here is derived from an EMBL/GenBank/DDBJ whole genome shotgun (WGS) entry which is preliminary data.</text>
</comment>
<reference evidence="2 3" key="1">
    <citation type="journal article" date="2019" name="Nat. Ecol. Evol.">
        <title>Megaphylogeny resolves global patterns of mushroom evolution.</title>
        <authorList>
            <person name="Varga T."/>
            <person name="Krizsan K."/>
            <person name="Foldi C."/>
            <person name="Dima B."/>
            <person name="Sanchez-Garcia M."/>
            <person name="Sanchez-Ramirez S."/>
            <person name="Szollosi G.J."/>
            <person name="Szarkandi J.G."/>
            <person name="Papp V."/>
            <person name="Albert L."/>
            <person name="Andreopoulos W."/>
            <person name="Angelini C."/>
            <person name="Antonin V."/>
            <person name="Barry K.W."/>
            <person name="Bougher N.L."/>
            <person name="Buchanan P."/>
            <person name="Buyck B."/>
            <person name="Bense V."/>
            <person name="Catcheside P."/>
            <person name="Chovatia M."/>
            <person name="Cooper J."/>
            <person name="Damon W."/>
            <person name="Desjardin D."/>
            <person name="Finy P."/>
            <person name="Geml J."/>
            <person name="Haridas S."/>
            <person name="Hughes K."/>
            <person name="Justo A."/>
            <person name="Karasinski D."/>
            <person name="Kautmanova I."/>
            <person name="Kiss B."/>
            <person name="Kocsube S."/>
            <person name="Kotiranta H."/>
            <person name="LaButti K.M."/>
            <person name="Lechner B.E."/>
            <person name="Liimatainen K."/>
            <person name="Lipzen A."/>
            <person name="Lukacs Z."/>
            <person name="Mihaltcheva S."/>
            <person name="Morgado L.N."/>
            <person name="Niskanen T."/>
            <person name="Noordeloos M.E."/>
            <person name="Ohm R.A."/>
            <person name="Ortiz-Santana B."/>
            <person name="Ovrebo C."/>
            <person name="Racz N."/>
            <person name="Riley R."/>
            <person name="Savchenko A."/>
            <person name="Shiryaev A."/>
            <person name="Soop K."/>
            <person name="Spirin V."/>
            <person name="Szebenyi C."/>
            <person name="Tomsovsky M."/>
            <person name="Tulloss R.E."/>
            <person name="Uehling J."/>
            <person name="Grigoriev I.V."/>
            <person name="Vagvolgyi C."/>
            <person name="Papp T."/>
            <person name="Martin F.M."/>
            <person name="Miettinen O."/>
            <person name="Hibbett D.S."/>
            <person name="Nagy L.G."/>
        </authorList>
    </citation>
    <scope>NUCLEOTIDE SEQUENCE [LARGE SCALE GENOMIC DNA]</scope>
    <source>
        <strain evidence="2 3">FP101781</strain>
    </source>
</reference>
<feature type="region of interest" description="Disordered" evidence="1">
    <location>
        <begin position="1"/>
        <end position="77"/>
    </location>
</feature>
<feature type="region of interest" description="Disordered" evidence="1">
    <location>
        <begin position="210"/>
        <end position="240"/>
    </location>
</feature>
<dbReference type="AlphaFoldDB" id="A0A4Y7RIA8"/>
<protein>
    <submittedName>
        <fullName evidence="2">Uncharacterized protein</fullName>
    </submittedName>
</protein>
<accession>A0A4Y7RIA8</accession>